<dbReference type="GO" id="GO:0003834">
    <property type="term" value="F:beta-carotene 15,15'-dioxygenase activity"/>
    <property type="evidence" value="ECO:0007669"/>
    <property type="project" value="TreeGrafter"/>
</dbReference>
<keyword evidence="4 5" id="KW-0408">Iron</keyword>
<name>A0A0N5C4Z0_STREA</name>
<dbReference type="AlphaFoldDB" id="A0A0N5C4Z0"/>
<dbReference type="InterPro" id="IPR004294">
    <property type="entry name" value="Carotenoid_Oase"/>
</dbReference>
<comment type="cofactor">
    <cofactor evidence="5">
        <name>Fe(2+)</name>
        <dbReference type="ChEBI" id="CHEBI:29033"/>
    </cofactor>
    <text evidence="5">Binds 1 Fe(2+) ion per subunit.</text>
</comment>
<dbReference type="STRING" id="174720.A0A0N5C4Z0"/>
<dbReference type="GO" id="GO:0016121">
    <property type="term" value="P:carotene catabolic process"/>
    <property type="evidence" value="ECO:0007669"/>
    <property type="project" value="TreeGrafter"/>
</dbReference>
<evidence type="ECO:0000256" key="3">
    <source>
        <dbReference type="ARBA" id="ARBA00023002"/>
    </source>
</evidence>
<reference evidence="7" key="1">
    <citation type="submission" date="2017-02" db="UniProtKB">
        <authorList>
            <consortium name="WormBaseParasite"/>
        </authorList>
    </citation>
    <scope>IDENTIFICATION</scope>
</reference>
<dbReference type="PANTHER" id="PTHR10543:SF24">
    <property type="entry name" value="CAROTENOID ISOMEROOXYGENASE"/>
    <property type="match status" value="1"/>
</dbReference>
<feature type="binding site" evidence="5">
    <location>
        <position position="309"/>
    </location>
    <ligand>
        <name>Fe cation</name>
        <dbReference type="ChEBI" id="CHEBI:24875"/>
        <note>catalytic</note>
    </ligand>
</feature>
<dbReference type="GO" id="GO:0042574">
    <property type="term" value="P:retinal metabolic process"/>
    <property type="evidence" value="ECO:0007669"/>
    <property type="project" value="TreeGrafter"/>
</dbReference>
<evidence type="ECO:0000256" key="5">
    <source>
        <dbReference type="PIRSR" id="PIRSR604294-1"/>
    </source>
</evidence>
<dbReference type="GO" id="GO:0010436">
    <property type="term" value="F:carotenoid dioxygenase activity"/>
    <property type="evidence" value="ECO:0007669"/>
    <property type="project" value="TreeGrafter"/>
</dbReference>
<evidence type="ECO:0000256" key="1">
    <source>
        <dbReference type="ARBA" id="ARBA00006787"/>
    </source>
</evidence>
<comment type="similarity">
    <text evidence="1">Belongs to the carotenoid oxygenase family.</text>
</comment>
<keyword evidence="3" id="KW-0560">Oxidoreductase</keyword>
<dbReference type="PANTHER" id="PTHR10543">
    <property type="entry name" value="BETA-CAROTENE DIOXYGENASE"/>
    <property type="match status" value="1"/>
</dbReference>
<dbReference type="GO" id="GO:0046872">
    <property type="term" value="F:metal ion binding"/>
    <property type="evidence" value="ECO:0007669"/>
    <property type="project" value="UniProtKB-KW"/>
</dbReference>
<feature type="binding site" evidence="5">
    <location>
        <position position="523"/>
    </location>
    <ligand>
        <name>Fe cation</name>
        <dbReference type="ChEBI" id="CHEBI:24875"/>
        <note>catalytic</note>
    </ligand>
</feature>
<keyword evidence="6" id="KW-1185">Reference proteome</keyword>
<sequence length="529" mass="60080">MSDEIDYKTLFSNFDEIENDIVCKIEGSVPSWLKGTLLRNGPGMFEIGETSYNHWFDGMAYIQKYAIADGEMKFSAKYLRSDAYNQNMKANRIVVSEFGTAAFPDPCKNVFQKFFNFFTTEQSTDNCLVNFLKCGDKVFATTETAYLREIDINTLETGEKVDMGKYVALHTNTAHQHYDKEGNIYNVGSCFGKNAMFIFTKTTISKNINNEKVEDKFKCTEVIGKIPIPNPMMPPYYHSFGFSENYIILINAPLRLSIKKILARKLTGKSFRETFEWLEDTKAIVHVLDKKTGNPLDIKIESEPFFTFHHANSFEVGDFIVIDYCSVEEPGLLDQFSLEELRSGKVTECKDSACAYLHRMIIPTKISPTVKEGDDLLADYPDKSHRCCATFTGEGKVLCRAERLCPIPFEFPQFNYNLCGSPSKYVYGAVIQRQEKDNDAIVKVDTTTKTYKSWKKDKKSYIPTEPIFVPSPDGTEEDDGIIVVPIVTNYKSGDKSFVLFLDAKDLTEIGRSYIPAQLPMGFHAVYVSK</sequence>
<accession>A0A0N5C4Z0</accession>
<dbReference type="WBParaSite" id="SPAL_0001301700.1">
    <property type="protein sequence ID" value="SPAL_0001301700.1"/>
    <property type="gene ID" value="SPAL_0001301700"/>
</dbReference>
<protein>
    <submittedName>
        <fullName evidence="7">Beta,beta-carotene 15,15'-monooxygenase</fullName>
    </submittedName>
</protein>
<proteinExistence type="inferred from homology"/>
<feature type="binding site" evidence="5">
    <location>
        <position position="175"/>
    </location>
    <ligand>
        <name>Fe cation</name>
        <dbReference type="ChEBI" id="CHEBI:24875"/>
        <note>catalytic</note>
    </ligand>
</feature>
<evidence type="ECO:0000256" key="4">
    <source>
        <dbReference type="ARBA" id="ARBA00023004"/>
    </source>
</evidence>
<keyword evidence="2 5" id="KW-0479">Metal-binding</keyword>
<evidence type="ECO:0000313" key="7">
    <source>
        <dbReference type="WBParaSite" id="SPAL_0001301700.1"/>
    </source>
</evidence>
<feature type="binding site" evidence="5">
    <location>
        <position position="238"/>
    </location>
    <ligand>
        <name>Fe cation</name>
        <dbReference type="ChEBI" id="CHEBI:24875"/>
        <note>catalytic</note>
    </ligand>
</feature>
<evidence type="ECO:0000313" key="6">
    <source>
        <dbReference type="Proteomes" id="UP000046392"/>
    </source>
</evidence>
<dbReference type="Pfam" id="PF03055">
    <property type="entry name" value="RPE65"/>
    <property type="match status" value="1"/>
</dbReference>
<organism evidence="6 7">
    <name type="scientific">Strongyloides papillosus</name>
    <name type="common">Intestinal threadworm</name>
    <dbReference type="NCBI Taxonomy" id="174720"/>
    <lineage>
        <taxon>Eukaryota</taxon>
        <taxon>Metazoa</taxon>
        <taxon>Ecdysozoa</taxon>
        <taxon>Nematoda</taxon>
        <taxon>Chromadorea</taxon>
        <taxon>Rhabditida</taxon>
        <taxon>Tylenchina</taxon>
        <taxon>Panagrolaimomorpha</taxon>
        <taxon>Strongyloidoidea</taxon>
        <taxon>Strongyloididae</taxon>
        <taxon>Strongyloides</taxon>
    </lineage>
</organism>
<dbReference type="Proteomes" id="UP000046392">
    <property type="component" value="Unplaced"/>
</dbReference>
<evidence type="ECO:0000256" key="2">
    <source>
        <dbReference type="ARBA" id="ARBA00022723"/>
    </source>
</evidence>